<dbReference type="EnsemblPlants" id="TuG1812G0500000678.01.T04">
    <property type="protein sequence ID" value="TuG1812G0500000678.01.T04"/>
    <property type="gene ID" value="TuG1812G0500000678.01"/>
</dbReference>
<dbReference type="Gramene" id="TuG1812G0500000678.01.T02">
    <property type="protein sequence ID" value="TuG1812G0500000678.01.T02"/>
    <property type="gene ID" value="TuG1812G0500000678.01"/>
</dbReference>
<dbReference type="Gramene" id="TuG1812G0500000678.01.T03">
    <property type="protein sequence ID" value="TuG1812G0500000678.01.T03"/>
    <property type="gene ID" value="TuG1812G0500000678.01"/>
</dbReference>
<reference evidence="3" key="1">
    <citation type="journal article" date="2013" name="Nature">
        <title>Draft genome of the wheat A-genome progenitor Triticum urartu.</title>
        <authorList>
            <person name="Ling H.Q."/>
            <person name="Zhao S."/>
            <person name="Liu D."/>
            <person name="Wang J."/>
            <person name="Sun H."/>
            <person name="Zhang C."/>
            <person name="Fan H."/>
            <person name="Li D."/>
            <person name="Dong L."/>
            <person name="Tao Y."/>
            <person name="Gao C."/>
            <person name="Wu H."/>
            <person name="Li Y."/>
            <person name="Cui Y."/>
            <person name="Guo X."/>
            <person name="Zheng S."/>
            <person name="Wang B."/>
            <person name="Yu K."/>
            <person name="Liang Q."/>
            <person name="Yang W."/>
            <person name="Lou X."/>
            <person name="Chen J."/>
            <person name="Feng M."/>
            <person name="Jian J."/>
            <person name="Zhang X."/>
            <person name="Luo G."/>
            <person name="Jiang Y."/>
            <person name="Liu J."/>
            <person name="Wang Z."/>
            <person name="Sha Y."/>
            <person name="Zhang B."/>
            <person name="Wu H."/>
            <person name="Tang D."/>
            <person name="Shen Q."/>
            <person name="Xue P."/>
            <person name="Zou S."/>
            <person name="Wang X."/>
            <person name="Liu X."/>
            <person name="Wang F."/>
            <person name="Yang Y."/>
            <person name="An X."/>
            <person name="Dong Z."/>
            <person name="Zhang K."/>
            <person name="Zhang X."/>
            <person name="Luo M.C."/>
            <person name="Dvorak J."/>
            <person name="Tong Y."/>
            <person name="Wang J."/>
            <person name="Yang H."/>
            <person name="Li Z."/>
            <person name="Wang D."/>
            <person name="Zhang A."/>
            <person name="Wang J."/>
        </authorList>
    </citation>
    <scope>NUCLEOTIDE SEQUENCE</scope>
    <source>
        <strain evidence="3">cv. G1812</strain>
    </source>
</reference>
<proteinExistence type="predicted"/>
<keyword evidence="3" id="KW-1185">Reference proteome</keyword>
<feature type="region of interest" description="Disordered" evidence="1">
    <location>
        <begin position="15"/>
        <end position="122"/>
    </location>
</feature>
<dbReference type="EnsemblPlants" id="TuG1812G0500000678.01.T01">
    <property type="protein sequence ID" value="TuG1812G0500000678.01.T01"/>
    <property type="gene ID" value="TuG1812G0500000678.01"/>
</dbReference>
<dbReference type="Gramene" id="TuG1812G0500000678.01.T01">
    <property type="protein sequence ID" value="TuG1812G0500000678.01.T01"/>
    <property type="gene ID" value="TuG1812G0500000678.01"/>
</dbReference>
<feature type="compositionally biased region" description="Low complexity" evidence="1">
    <location>
        <begin position="84"/>
        <end position="99"/>
    </location>
</feature>
<dbReference type="EnsemblPlants" id="TuG1812G0500000678.01.T03">
    <property type="protein sequence ID" value="TuG1812G0500000678.01.T03"/>
    <property type="gene ID" value="TuG1812G0500000678.01"/>
</dbReference>
<evidence type="ECO:0000313" key="3">
    <source>
        <dbReference type="Proteomes" id="UP000015106"/>
    </source>
</evidence>
<dbReference type="EnsemblPlants" id="TuG1812G0500000678.01.T02">
    <property type="protein sequence ID" value="TuG1812G0500000678.01.T02"/>
    <property type="gene ID" value="TuG1812G0500000678.01"/>
</dbReference>
<dbReference type="Gramene" id="TuG1812G0500000678.01.T04">
    <property type="protein sequence ID" value="TuG1812G0500000678.01.T04"/>
    <property type="gene ID" value="TuG1812G0500000678.01"/>
</dbReference>
<feature type="compositionally biased region" description="Polar residues" evidence="1">
    <location>
        <begin position="35"/>
        <end position="50"/>
    </location>
</feature>
<reference evidence="2" key="2">
    <citation type="submission" date="2018-03" db="EMBL/GenBank/DDBJ databases">
        <title>The Triticum urartu genome reveals the dynamic nature of wheat genome evolution.</title>
        <authorList>
            <person name="Ling H."/>
            <person name="Ma B."/>
            <person name="Shi X."/>
            <person name="Liu H."/>
            <person name="Dong L."/>
            <person name="Sun H."/>
            <person name="Cao Y."/>
            <person name="Gao Q."/>
            <person name="Zheng S."/>
            <person name="Li Y."/>
            <person name="Yu Y."/>
            <person name="Du H."/>
            <person name="Qi M."/>
            <person name="Li Y."/>
            <person name="Yu H."/>
            <person name="Cui Y."/>
            <person name="Wang N."/>
            <person name="Chen C."/>
            <person name="Wu H."/>
            <person name="Zhao Y."/>
            <person name="Zhang J."/>
            <person name="Li Y."/>
            <person name="Zhou W."/>
            <person name="Zhang B."/>
            <person name="Hu W."/>
            <person name="Eijk M."/>
            <person name="Tang J."/>
            <person name="Witsenboer H."/>
            <person name="Zhao S."/>
            <person name="Li Z."/>
            <person name="Zhang A."/>
            <person name="Wang D."/>
            <person name="Liang C."/>
        </authorList>
    </citation>
    <scope>NUCLEOTIDE SEQUENCE [LARGE SCALE GENOMIC DNA]</scope>
    <source>
        <strain evidence="2">cv. G1812</strain>
    </source>
</reference>
<dbReference type="Proteomes" id="UP000015106">
    <property type="component" value="Chromosome 5"/>
</dbReference>
<evidence type="ECO:0000256" key="1">
    <source>
        <dbReference type="SAM" id="MobiDB-lite"/>
    </source>
</evidence>
<protein>
    <submittedName>
        <fullName evidence="2">Uncharacterized protein</fullName>
    </submittedName>
</protein>
<reference evidence="2" key="3">
    <citation type="submission" date="2022-06" db="UniProtKB">
        <authorList>
            <consortium name="EnsemblPlants"/>
        </authorList>
    </citation>
    <scope>IDENTIFICATION</scope>
</reference>
<sequence length="122" mass="13917">MAMALPFRLLRCCPTSRRKREEGRGPRYARPVPTHVSSLRTPPPFSSLSTHSRRRQQGRARTTLFHPSPSFLRPFHSPWPMDAPPETTATPKTAAMRRLGPWRRPARRHGDGSNIFLQPVSV</sequence>
<dbReference type="AlphaFoldDB" id="A0A8R7QBU2"/>
<name>A0A8R7QBU2_TRIUA</name>
<accession>A0A8R7QBU2</accession>
<organism evidence="2 3">
    <name type="scientific">Triticum urartu</name>
    <name type="common">Red wild einkorn</name>
    <name type="synonym">Crithodium urartu</name>
    <dbReference type="NCBI Taxonomy" id="4572"/>
    <lineage>
        <taxon>Eukaryota</taxon>
        <taxon>Viridiplantae</taxon>
        <taxon>Streptophyta</taxon>
        <taxon>Embryophyta</taxon>
        <taxon>Tracheophyta</taxon>
        <taxon>Spermatophyta</taxon>
        <taxon>Magnoliopsida</taxon>
        <taxon>Liliopsida</taxon>
        <taxon>Poales</taxon>
        <taxon>Poaceae</taxon>
        <taxon>BOP clade</taxon>
        <taxon>Pooideae</taxon>
        <taxon>Triticodae</taxon>
        <taxon>Triticeae</taxon>
        <taxon>Triticinae</taxon>
        <taxon>Triticum</taxon>
    </lineage>
</organism>
<evidence type="ECO:0000313" key="2">
    <source>
        <dbReference type="EnsemblPlants" id="TuG1812G0500000678.01.T01"/>
    </source>
</evidence>